<keyword evidence="2" id="KW-1185">Reference proteome</keyword>
<sequence>MTVALAILSMVYSYGVCPGGCLEENQWYAAMHHLTEHDQEMPSCAHEHTPEEHCDCDQEDDSALLVSARTVDSDASQVMAWLPSLDQTGSSFTLTFSRDISQSPCDSGPPTRTLRAQSQLFRC</sequence>
<gene>
    <name evidence="1" type="ORF">HOV93_03840</name>
</gene>
<comment type="caution">
    <text evidence="1">The sequence shown here is derived from an EMBL/GenBank/DDBJ whole genome shotgun (WGS) entry which is preliminary data.</text>
</comment>
<protein>
    <submittedName>
        <fullName evidence="1">Uncharacterized protein</fullName>
    </submittedName>
</protein>
<evidence type="ECO:0000313" key="2">
    <source>
        <dbReference type="Proteomes" id="UP000551616"/>
    </source>
</evidence>
<proteinExistence type="predicted"/>
<evidence type="ECO:0000313" key="1">
    <source>
        <dbReference type="EMBL" id="MBA2113235.1"/>
    </source>
</evidence>
<dbReference type="EMBL" id="JABRWO010000001">
    <property type="protein sequence ID" value="MBA2113235.1"/>
    <property type="molecule type" value="Genomic_DNA"/>
</dbReference>
<dbReference type="Proteomes" id="UP000551616">
    <property type="component" value="Unassembled WGS sequence"/>
</dbReference>
<reference evidence="1 2" key="1">
    <citation type="submission" date="2020-05" db="EMBL/GenBank/DDBJ databases">
        <title>Bremerella alba sp. nov., a novel planctomycete isolated from the surface of the macroalga Fucus spiralis.</title>
        <authorList>
            <person name="Godinho O."/>
            <person name="Botelho R."/>
            <person name="Albuquerque L."/>
            <person name="Wiegand S."/>
            <person name="Da Costa M.S."/>
            <person name="Lobo-Da-Cunha A."/>
            <person name="Jogler C."/>
            <person name="Lage O.M."/>
        </authorList>
    </citation>
    <scope>NUCLEOTIDE SEQUENCE [LARGE SCALE GENOMIC DNA]</scope>
    <source>
        <strain evidence="1 2">FF15</strain>
    </source>
</reference>
<organism evidence="1 2">
    <name type="scientific">Bremerella alba</name>
    <dbReference type="NCBI Taxonomy" id="980252"/>
    <lineage>
        <taxon>Bacteria</taxon>
        <taxon>Pseudomonadati</taxon>
        <taxon>Planctomycetota</taxon>
        <taxon>Planctomycetia</taxon>
        <taxon>Pirellulales</taxon>
        <taxon>Pirellulaceae</taxon>
        <taxon>Bremerella</taxon>
    </lineage>
</organism>
<dbReference type="AlphaFoldDB" id="A0A7V8V1K1"/>
<name>A0A7V8V1K1_9BACT</name>
<accession>A0A7V8V1K1</accession>